<name>A0A645FMA4_9ZZZZ</name>
<organism evidence="2">
    <name type="scientific">bioreactor metagenome</name>
    <dbReference type="NCBI Taxonomy" id="1076179"/>
    <lineage>
        <taxon>unclassified sequences</taxon>
        <taxon>metagenomes</taxon>
        <taxon>ecological metagenomes</taxon>
    </lineage>
</organism>
<gene>
    <name evidence="2" type="ORF">SDC9_160644</name>
</gene>
<dbReference type="AlphaFoldDB" id="A0A645FMA4"/>
<evidence type="ECO:0000313" key="2">
    <source>
        <dbReference type="EMBL" id="MPN13323.1"/>
    </source>
</evidence>
<sequence length="135" mass="15440">MQMMKGKHETGGFKNTSLQYDPESVIAEQKRFIEMLKEDKARLEGRIVLLEKERKTVLNVLDLTQRNSEEIIRQAKAEAQNIVADARMEAARIRNIAGGPLRDVLDMEATLSEILDMIRQLKEADGNTDWKKKNA</sequence>
<dbReference type="EMBL" id="VSSQ01059819">
    <property type="protein sequence ID" value="MPN13323.1"/>
    <property type="molecule type" value="Genomic_DNA"/>
</dbReference>
<reference evidence="2" key="1">
    <citation type="submission" date="2019-08" db="EMBL/GenBank/DDBJ databases">
        <authorList>
            <person name="Kucharzyk K."/>
            <person name="Murdoch R.W."/>
            <person name="Higgins S."/>
            <person name="Loffler F."/>
        </authorList>
    </citation>
    <scope>NUCLEOTIDE SEQUENCE</scope>
</reference>
<feature type="coiled-coil region" evidence="1">
    <location>
        <begin position="26"/>
        <end position="53"/>
    </location>
</feature>
<evidence type="ECO:0000256" key="1">
    <source>
        <dbReference type="SAM" id="Coils"/>
    </source>
</evidence>
<keyword evidence="1" id="KW-0175">Coiled coil</keyword>
<proteinExistence type="predicted"/>
<accession>A0A645FMA4</accession>
<comment type="caution">
    <text evidence="2">The sequence shown here is derived from an EMBL/GenBank/DDBJ whole genome shotgun (WGS) entry which is preliminary data.</text>
</comment>
<protein>
    <submittedName>
        <fullName evidence="2">Uncharacterized protein</fullName>
    </submittedName>
</protein>